<evidence type="ECO:0008006" key="4">
    <source>
        <dbReference type="Google" id="ProtNLM"/>
    </source>
</evidence>
<feature type="transmembrane region" description="Helical" evidence="1">
    <location>
        <begin position="30"/>
        <end position="48"/>
    </location>
</feature>
<feature type="transmembrane region" description="Helical" evidence="1">
    <location>
        <begin position="7"/>
        <end position="24"/>
    </location>
</feature>
<feature type="transmembrane region" description="Helical" evidence="1">
    <location>
        <begin position="60"/>
        <end position="78"/>
    </location>
</feature>
<dbReference type="HOGENOM" id="CLU_108379_0_0_6"/>
<comment type="caution">
    <text evidence="2">The sequence shown here is derived from an EMBL/GenBank/DDBJ whole genome shotgun (WGS) entry which is preliminary data.</text>
</comment>
<proteinExistence type="predicted"/>
<evidence type="ECO:0000256" key="1">
    <source>
        <dbReference type="SAM" id="Phobius"/>
    </source>
</evidence>
<dbReference type="Proteomes" id="UP000005519">
    <property type="component" value="Unassembled WGS sequence"/>
</dbReference>
<keyword evidence="1" id="KW-0472">Membrane</keyword>
<protein>
    <recommendedName>
        <fullName evidence="4">DNA gyrase subunit B</fullName>
    </recommendedName>
</protein>
<accession>C9PNT7</accession>
<keyword evidence="1" id="KW-1133">Transmembrane helix</keyword>
<feature type="transmembrane region" description="Helical" evidence="1">
    <location>
        <begin position="84"/>
        <end position="105"/>
    </location>
</feature>
<evidence type="ECO:0000313" key="2">
    <source>
        <dbReference type="EMBL" id="EEX50728.1"/>
    </source>
</evidence>
<feature type="transmembrane region" description="Helical" evidence="1">
    <location>
        <begin position="159"/>
        <end position="181"/>
    </location>
</feature>
<keyword evidence="3" id="KW-1185">Reference proteome</keyword>
<organism evidence="2 3">
    <name type="scientific">Pasteurella dagmatis ATCC 43325</name>
    <dbReference type="NCBI Taxonomy" id="667128"/>
    <lineage>
        <taxon>Bacteria</taxon>
        <taxon>Pseudomonadati</taxon>
        <taxon>Pseudomonadota</taxon>
        <taxon>Gammaproteobacteria</taxon>
        <taxon>Pasteurellales</taxon>
        <taxon>Pasteurellaceae</taxon>
        <taxon>Pasteurella</taxon>
    </lineage>
</organism>
<dbReference type="RefSeq" id="WP_005763529.1">
    <property type="nucleotide sequence ID" value="NZ_GG704811.1"/>
</dbReference>
<dbReference type="STRING" id="667128.HMPREF0621_0669"/>
<reference evidence="2 3" key="1">
    <citation type="submission" date="2009-10" db="EMBL/GenBank/DDBJ databases">
        <authorList>
            <person name="Muzny D."/>
            <person name="Qin X."/>
            <person name="Deng J."/>
            <person name="Jiang H."/>
            <person name="Liu Y."/>
            <person name="Qu J."/>
            <person name="Song X.-Z."/>
            <person name="Zhang L."/>
            <person name="Thornton R."/>
            <person name="Coyle M."/>
            <person name="Francisco L."/>
            <person name="Jackson L."/>
            <person name="Javaid M."/>
            <person name="Korchina V."/>
            <person name="Kovar C."/>
            <person name="Mata R."/>
            <person name="Mathew T."/>
            <person name="Ngo R."/>
            <person name="Nguyen L."/>
            <person name="Nguyen N."/>
            <person name="Okwuonu G."/>
            <person name="Ongeri F."/>
            <person name="Pham C."/>
            <person name="Simmons D."/>
            <person name="Wilczek-Boney K."/>
            <person name="Hale W."/>
            <person name="Jakkamsetti A."/>
            <person name="Pham P."/>
            <person name="Ruth R."/>
            <person name="San Lucas F."/>
            <person name="Warren J."/>
            <person name="Zhang J."/>
            <person name="Zhao Z."/>
            <person name="Zhou C."/>
            <person name="Zhu D."/>
            <person name="Lee S."/>
            <person name="Bess C."/>
            <person name="Blankenburg K."/>
            <person name="Forbes L."/>
            <person name="Fu Q."/>
            <person name="Gubbala S."/>
            <person name="Hirani K."/>
            <person name="Jayaseelan J.C."/>
            <person name="Lara F."/>
            <person name="Munidasa M."/>
            <person name="Palculict T."/>
            <person name="Patil S."/>
            <person name="Pu L.-L."/>
            <person name="Saada N."/>
            <person name="Tang L."/>
            <person name="Weissenberger G."/>
            <person name="Zhu Y."/>
            <person name="Hemphill L."/>
            <person name="Shang Y."/>
            <person name="Youmans B."/>
            <person name="Ayvaz T."/>
            <person name="Ross M."/>
            <person name="Santibanez J."/>
            <person name="Aqrawi P."/>
            <person name="Gross S."/>
            <person name="Joshi V."/>
            <person name="Fowler G."/>
            <person name="Nazareth L."/>
            <person name="Reid J."/>
            <person name="Worley K."/>
            <person name="Petrosino J."/>
            <person name="Highlander S."/>
            <person name="Gibbs R."/>
        </authorList>
    </citation>
    <scope>NUCLEOTIDE SEQUENCE [LARGE SCALE GENOMIC DNA]</scope>
    <source>
        <strain evidence="2 3">ATCC 43325</strain>
    </source>
</reference>
<feature type="transmembrane region" description="Helical" evidence="1">
    <location>
        <begin position="134"/>
        <end position="153"/>
    </location>
</feature>
<dbReference type="AlphaFoldDB" id="C9PNT7"/>
<sequence length="191" mass="22058">MNKLANLLLSILIVAYPFLIFFSLDRLPLNAIVTCLFALFILRLLFVFRAKKQINYLKYFALLSAILGCVLSLFALVSQSENSLLFYPVIMNIIAFVIFGFSLLYPPSIIELFARLVNKNLPDQAINYTRNVTITWCIFFIINGSIAFITVLSNDLSLWTWYNGLISYILMGILFIIEFCIRQYVKRKLTH</sequence>
<dbReference type="OrthoDB" id="8537043at2"/>
<name>C9PNT7_9PAST</name>
<keyword evidence="1" id="KW-0812">Transmembrane</keyword>
<dbReference type="EMBL" id="ACZR01000006">
    <property type="protein sequence ID" value="EEX50728.1"/>
    <property type="molecule type" value="Genomic_DNA"/>
</dbReference>
<gene>
    <name evidence="2" type="ORF">HMPREF0621_0669</name>
</gene>
<evidence type="ECO:0000313" key="3">
    <source>
        <dbReference type="Proteomes" id="UP000005519"/>
    </source>
</evidence>